<dbReference type="GO" id="GO:0016020">
    <property type="term" value="C:membrane"/>
    <property type="evidence" value="ECO:0007669"/>
    <property type="project" value="InterPro"/>
</dbReference>
<protein>
    <recommendedName>
        <fullName evidence="1">Magnesium transporter MgtE intracellular domain-containing protein</fullName>
    </recommendedName>
</protein>
<organism evidence="2 3">
    <name type="scientific">Paraglaciecola arctica BSs20135</name>
    <dbReference type="NCBI Taxonomy" id="493475"/>
    <lineage>
        <taxon>Bacteria</taxon>
        <taxon>Pseudomonadati</taxon>
        <taxon>Pseudomonadota</taxon>
        <taxon>Gammaproteobacteria</taxon>
        <taxon>Alteromonadales</taxon>
        <taxon>Alteromonadaceae</taxon>
        <taxon>Paraglaciecola</taxon>
    </lineage>
</organism>
<name>K6Y064_9ALTE</name>
<dbReference type="InterPro" id="IPR046342">
    <property type="entry name" value="CBS_dom_sf"/>
</dbReference>
<dbReference type="InterPro" id="IPR000644">
    <property type="entry name" value="CBS_dom"/>
</dbReference>
<dbReference type="AlphaFoldDB" id="K6Y064"/>
<dbReference type="GO" id="GO:0015095">
    <property type="term" value="F:magnesium ion transmembrane transporter activity"/>
    <property type="evidence" value="ECO:0007669"/>
    <property type="project" value="InterPro"/>
</dbReference>
<dbReference type="Pfam" id="PF03448">
    <property type="entry name" value="MgtE_N"/>
    <property type="match status" value="1"/>
</dbReference>
<dbReference type="Proteomes" id="UP000006327">
    <property type="component" value="Unassembled WGS sequence"/>
</dbReference>
<dbReference type="InterPro" id="IPR006669">
    <property type="entry name" value="MgtE_transporter"/>
</dbReference>
<evidence type="ECO:0000259" key="1">
    <source>
        <dbReference type="SMART" id="SM00924"/>
    </source>
</evidence>
<proteinExistence type="predicted"/>
<evidence type="ECO:0000313" key="3">
    <source>
        <dbReference type="Proteomes" id="UP000006327"/>
    </source>
</evidence>
<dbReference type="STRING" id="493475.GARC_0299"/>
<keyword evidence="3" id="KW-1185">Reference proteome</keyword>
<gene>
    <name evidence="2" type="ORF">GARC_0299</name>
</gene>
<accession>K6Y064</accession>
<dbReference type="EMBL" id="BAEO01000006">
    <property type="protein sequence ID" value="GAC17281.1"/>
    <property type="molecule type" value="Genomic_DNA"/>
</dbReference>
<dbReference type="InterPro" id="IPR006668">
    <property type="entry name" value="Mg_transptr_MgtE_intracell_dom"/>
</dbReference>
<dbReference type="eggNOG" id="COG2239">
    <property type="taxonomic scope" value="Bacteria"/>
</dbReference>
<dbReference type="SUPFAM" id="SSF158791">
    <property type="entry name" value="MgtE N-terminal domain-like"/>
    <property type="match status" value="1"/>
</dbReference>
<dbReference type="Pfam" id="PF00571">
    <property type="entry name" value="CBS"/>
    <property type="match status" value="1"/>
</dbReference>
<comment type="caution">
    <text evidence="2">The sequence shown here is derived from an EMBL/GenBank/DDBJ whole genome shotgun (WGS) entry which is preliminary data.</text>
</comment>
<reference evidence="2 3" key="1">
    <citation type="journal article" date="2017" name="Antonie Van Leeuwenhoek">
        <title>Rhizobium rhizosphaerae sp. nov., a novel species isolated from rice rhizosphere.</title>
        <authorList>
            <person name="Zhao J.J."/>
            <person name="Zhang J."/>
            <person name="Zhang R.J."/>
            <person name="Zhang C.W."/>
            <person name="Yin H.Q."/>
            <person name="Zhang X.X."/>
        </authorList>
    </citation>
    <scope>NUCLEOTIDE SEQUENCE [LARGE SCALE GENOMIC DNA]</scope>
    <source>
        <strain evidence="2 3">BSs20135</strain>
    </source>
</reference>
<dbReference type="RefSeq" id="WP_007615987.1">
    <property type="nucleotide sequence ID" value="NZ_BAEO01000006.1"/>
</dbReference>
<dbReference type="Gene3D" id="3.10.580.10">
    <property type="entry name" value="CBS-domain"/>
    <property type="match status" value="1"/>
</dbReference>
<dbReference type="SUPFAM" id="SSF54631">
    <property type="entry name" value="CBS-domain pair"/>
    <property type="match status" value="1"/>
</dbReference>
<dbReference type="OrthoDB" id="6381600at2"/>
<dbReference type="PANTHER" id="PTHR43773:SF1">
    <property type="entry name" value="MAGNESIUM TRANSPORTER MGTE"/>
    <property type="match status" value="1"/>
</dbReference>
<evidence type="ECO:0000313" key="2">
    <source>
        <dbReference type="EMBL" id="GAC17281.1"/>
    </source>
</evidence>
<feature type="domain" description="Magnesium transporter MgtE intracellular" evidence="1">
    <location>
        <begin position="15"/>
        <end position="118"/>
    </location>
</feature>
<sequence>MANNNLKLTIQFFKEEPVAAARKLDIMGSASAAALLQKVPISVASKVIYAMLPRASANIITKSSTDFNSELFELLEMADIAAILRYINVEARRSLIELLPKSRQALCKLLISYPENTVGTLIETNVLVIDSQMTVEEAMLRVRKQTYFEDHQVLIVNRKRQLVSKISIFDLLRAPASDLISALTCSSVSTVNGLSDVSTVIVMDIWQKTDSIAVVNRKQEFIGILRHYDLRAAIARHKETTSNKRSLTGEVVSTYSDVLRSISELFIDTKPLKH</sequence>
<dbReference type="SMART" id="SM00924">
    <property type="entry name" value="MgtE_N"/>
    <property type="match status" value="1"/>
</dbReference>
<dbReference type="PANTHER" id="PTHR43773">
    <property type="entry name" value="MAGNESIUM TRANSPORTER MGTE"/>
    <property type="match status" value="1"/>
</dbReference>